<dbReference type="Pfam" id="PF11753">
    <property type="entry name" value="DUF3310"/>
    <property type="match status" value="1"/>
</dbReference>
<dbReference type="Proteomes" id="UP000050969">
    <property type="component" value="Unassembled WGS sequence"/>
</dbReference>
<organism evidence="1 2">
    <name type="scientific">Lacticaseibacillus saniviri JCM 17471 = DSM 24301</name>
    <dbReference type="NCBI Taxonomy" id="1293598"/>
    <lineage>
        <taxon>Bacteria</taxon>
        <taxon>Bacillati</taxon>
        <taxon>Bacillota</taxon>
        <taxon>Bacilli</taxon>
        <taxon>Lactobacillales</taxon>
        <taxon>Lactobacillaceae</taxon>
        <taxon>Lacticaseibacillus</taxon>
    </lineage>
</organism>
<accession>A0A0R2MWG0</accession>
<dbReference type="PATRIC" id="fig|1293598.4.peg.2005"/>
<protein>
    <recommendedName>
        <fullName evidence="3">DUF3310 domain-containing protein</fullName>
    </recommendedName>
</protein>
<evidence type="ECO:0008006" key="3">
    <source>
        <dbReference type="Google" id="ProtNLM"/>
    </source>
</evidence>
<name>A0A0R2MWG0_9LACO</name>
<dbReference type="InterPro" id="IPR021739">
    <property type="entry name" value="SaV-like"/>
</dbReference>
<dbReference type="AlphaFoldDB" id="A0A0R2MWG0"/>
<evidence type="ECO:0000313" key="1">
    <source>
        <dbReference type="EMBL" id="KRO16157.1"/>
    </source>
</evidence>
<sequence length="70" mass="8096">MIQGAMTAEEFRGFLKGNIVKYISRADYKNGVEDLEKARWYLDKLTEAHNRAVDDTPYGMPLISLRDEED</sequence>
<keyword evidence="2" id="KW-1185">Reference proteome</keyword>
<evidence type="ECO:0000313" key="2">
    <source>
        <dbReference type="Proteomes" id="UP000050969"/>
    </source>
</evidence>
<comment type="caution">
    <text evidence="1">The sequence shown here is derived from an EMBL/GenBank/DDBJ whole genome shotgun (WGS) entry which is preliminary data.</text>
</comment>
<gene>
    <name evidence="1" type="ORF">IV56_GL001923</name>
</gene>
<proteinExistence type="predicted"/>
<reference evidence="1 2" key="1">
    <citation type="journal article" date="2015" name="Genome Announc.">
        <title>Expanding the biotechnology potential of lactobacilli through comparative genomics of 213 strains and associated genera.</title>
        <authorList>
            <person name="Sun Z."/>
            <person name="Harris H.M."/>
            <person name="McCann A."/>
            <person name="Guo C."/>
            <person name="Argimon S."/>
            <person name="Zhang W."/>
            <person name="Yang X."/>
            <person name="Jeffery I.B."/>
            <person name="Cooney J.C."/>
            <person name="Kagawa T.F."/>
            <person name="Liu W."/>
            <person name="Song Y."/>
            <person name="Salvetti E."/>
            <person name="Wrobel A."/>
            <person name="Rasinkangas P."/>
            <person name="Parkhill J."/>
            <person name="Rea M.C."/>
            <person name="O'Sullivan O."/>
            <person name="Ritari J."/>
            <person name="Douillard F.P."/>
            <person name="Paul Ross R."/>
            <person name="Yang R."/>
            <person name="Briner A.E."/>
            <person name="Felis G.E."/>
            <person name="de Vos W.M."/>
            <person name="Barrangou R."/>
            <person name="Klaenhammer T.R."/>
            <person name="Caufield P.W."/>
            <person name="Cui Y."/>
            <person name="Zhang H."/>
            <person name="O'Toole P.W."/>
        </authorList>
    </citation>
    <scope>NUCLEOTIDE SEQUENCE [LARGE SCALE GENOMIC DNA]</scope>
    <source>
        <strain evidence="1 2">DSM 24301</strain>
    </source>
</reference>
<dbReference type="EMBL" id="JQCE01000051">
    <property type="protein sequence ID" value="KRO16157.1"/>
    <property type="molecule type" value="Genomic_DNA"/>
</dbReference>
<dbReference type="STRING" id="1293598.IV56_GL001923"/>